<feature type="domain" description="Outer membrane lipoprotein BamD-like" evidence="7">
    <location>
        <begin position="43"/>
        <end position="236"/>
    </location>
</feature>
<dbReference type="AlphaFoldDB" id="A0A1T5E2K5"/>
<feature type="signal peptide" evidence="6">
    <location>
        <begin position="1"/>
        <end position="25"/>
    </location>
</feature>
<reference evidence="9" key="1">
    <citation type="submission" date="2017-02" db="EMBL/GenBank/DDBJ databases">
        <authorList>
            <person name="Varghese N."/>
            <person name="Submissions S."/>
        </authorList>
    </citation>
    <scope>NUCLEOTIDE SEQUENCE [LARGE SCALE GENOMIC DNA]</scope>
    <source>
        <strain evidence="9">R11H</strain>
    </source>
</reference>
<dbReference type="NCBIfam" id="TIGR03302">
    <property type="entry name" value="OM_YfiO"/>
    <property type="match status" value="1"/>
</dbReference>
<comment type="subcellular location">
    <subcellularLocation>
        <location evidence="6">Cell outer membrane</location>
    </subcellularLocation>
</comment>
<dbReference type="OrthoDB" id="9804044at2"/>
<organism evidence="8 9">
    <name type="scientific">Sphingopyxis flava</name>
    <dbReference type="NCBI Taxonomy" id="1507287"/>
    <lineage>
        <taxon>Bacteria</taxon>
        <taxon>Pseudomonadati</taxon>
        <taxon>Pseudomonadota</taxon>
        <taxon>Alphaproteobacteria</taxon>
        <taxon>Sphingomonadales</taxon>
        <taxon>Sphingomonadaceae</taxon>
        <taxon>Sphingopyxis</taxon>
    </lineage>
</organism>
<keyword evidence="1 6" id="KW-0732">Signal</keyword>
<evidence type="ECO:0000256" key="6">
    <source>
        <dbReference type="HAMAP-Rule" id="MF_00922"/>
    </source>
</evidence>
<dbReference type="GO" id="GO:0051205">
    <property type="term" value="P:protein insertion into membrane"/>
    <property type="evidence" value="ECO:0007669"/>
    <property type="project" value="UniProtKB-UniRule"/>
</dbReference>
<sequence length="264" mass="29887" precursor="true">MTQPVSPRAAVRLLAAALVMTPLLAACAGGGGVKKDTRYVARDVSTLYRAAQDRLDRNQYKLAAALFDEVERQHPYSPWARRAQLMSAFSYYMDREYTPSIEAAQRFLAIHPGNKDAPYAYYLIALNYYEQISDVTRDQKVTAQAQAALGEVIRRYPDTRYAADARIKMDLVRDHLAGKEMEIGRFYQRSSNWLAASLRFREVTEKFQTTSHAPEALYRLTECYLALGIPSEAKKAAAVLGANYPGSKWYKRAFDLMQRHAPQA</sequence>
<dbReference type="HAMAP" id="MF_00922">
    <property type="entry name" value="OM_assembly_BamD"/>
    <property type="match status" value="1"/>
</dbReference>
<evidence type="ECO:0000313" key="9">
    <source>
        <dbReference type="Proteomes" id="UP000190044"/>
    </source>
</evidence>
<dbReference type="PANTHER" id="PTHR37423:SF1">
    <property type="entry name" value="OUTER MEMBRANE PROTEIN ASSEMBLY FACTOR BAMD"/>
    <property type="match status" value="1"/>
</dbReference>
<dbReference type="EMBL" id="FUYP01000018">
    <property type="protein sequence ID" value="SKB78167.1"/>
    <property type="molecule type" value="Genomic_DNA"/>
</dbReference>
<keyword evidence="4 6" id="KW-0998">Cell outer membrane</keyword>
<proteinExistence type="inferred from homology"/>
<name>A0A1T5E2K5_9SPHN</name>
<keyword evidence="9" id="KW-1185">Reference proteome</keyword>
<evidence type="ECO:0000256" key="4">
    <source>
        <dbReference type="ARBA" id="ARBA00023237"/>
    </source>
</evidence>
<evidence type="ECO:0000256" key="3">
    <source>
        <dbReference type="ARBA" id="ARBA00023139"/>
    </source>
</evidence>
<comment type="subunit">
    <text evidence="6">Part of the Bam complex.</text>
</comment>
<dbReference type="Gene3D" id="1.25.40.10">
    <property type="entry name" value="Tetratricopeptide repeat domain"/>
    <property type="match status" value="1"/>
</dbReference>
<dbReference type="GO" id="GO:1990063">
    <property type="term" value="C:Bam protein complex"/>
    <property type="evidence" value="ECO:0007669"/>
    <property type="project" value="TreeGrafter"/>
</dbReference>
<evidence type="ECO:0000256" key="1">
    <source>
        <dbReference type="ARBA" id="ARBA00022729"/>
    </source>
</evidence>
<dbReference type="InterPro" id="IPR011990">
    <property type="entry name" value="TPR-like_helical_dom_sf"/>
</dbReference>
<dbReference type="RefSeq" id="WP_079639372.1">
    <property type="nucleotide sequence ID" value="NZ_FUYP01000018.1"/>
</dbReference>
<evidence type="ECO:0000259" key="7">
    <source>
        <dbReference type="Pfam" id="PF13525"/>
    </source>
</evidence>
<gene>
    <name evidence="6" type="primary">bamD</name>
    <name evidence="8" type="ORF">SAMN06295937_101841</name>
</gene>
<keyword evidence="3" id="KW-0564">Palmitate</keyword>
<keyword evidence="5" id="KW-0449">Lipoprotein</keyword>
<dbReference type="Pfam" id="PF13525">
    <property type="entry name" value="YfiO"/>
    <property type="match status" value="1"/>
</dbReference>
<dbReference type="CDD" id="cd15830">
    <property type="entry name" value="BamD"/>
    <property type="match status" value="1"/>
</dbReference>
<dbReference type="GO" id="GO:0043165">
    <property type="term" value="P:Gram-negative-bacterium-type cell outer membrane assembly"/>
    <property type="evidence" value="ECO:0007669"/>
    <property type="project" value="UniProtKB-UniRule"/>
</dbReference>
<dbReference type="SUPFAM" id="SSF48452">
    <property type="entry name" value="TPR-like"/>
    <property type="match status" value="1"/>
</dbReference>
<evidence type="ECO:0000256" key="2">
    <source>
        <dbReference type="ARBA" id="ARBA00023136"/>
    </source>
</evidence>
<keyword evidence="2 6" id="KW-0472">Membrane</keyword>
<dbReference type="InterPro" id="IPR039565">
    <property type="entry name" value="BamD-like"/>
</dbReference>
<dbReference type="PANTHER" id="PTHR37423">
    <property type="entry name" value="SOLUBLE LYTIC MUREIN TRANSGLYCOSYLASE-RELATED"/>
    <property type="match status" value="1"/>
</dbReference>
<dbReference type="InterPro" id="IPR017689">
    <property type="entry name" value="BamD"/>
</dbReference>
<accession>A0A1T5E2K5</accession>
<evidence type="ECO:0000256" key="5">
    <source>
        <dbReference type="ARBA" id="ARBA00023288"/>
    </source>
</evidence>
<evidence type="ECO:0000313" key="8">
    <source>
        <dbReference type="EMBL" id="SKB78167.1"/>
    </source>
</evidence>
<dbReference type="Proteomes" id="UP000190044">
    <property type="component" value="Unassembled WGS sequence"/>
</dbReference>
<feature type="chain" id="PRO_5013404892" description="Outer membrane protein assembly factor BamD" evidence="6">
    <location>
        <begin position="26"/>
        <end position="264"/>
    </location>
</feature>
<comment type="similarity">
    <text evidence="6">Belongs to the BamD family.</text>
</comment>
<protein>
    <recommendedName>
        <fullName evidence="6">Outer membrane protein assembly factor BamD</fullName>
    </recommendedName>
</protein>
<comment type="function">
    <text evidence="6">Part of the outer membrane protein assembly complex, which is involved in assembly and insertion of beta-barrel proteins into the outer membrane.</text>
</comment>